<feature type="transmembrane region" description="Helical" evidence="1">
    <location>
        <begin position="128"/>
        <end position="145"/>
    </location>
</feature>
<organism evidence="2 3">
    <name type="scientific">Bacteroides thetaiotaomicron</name>
    <dbReference type="NCBI Taxonomy" id="818"/>
    <lineage>
        <taxon>Bacteria</taxon>
        <taxon>Pseudomonadati</taxon>
        <taxon>Bacteroidota</taxon>
        <taxon>Bacteroidia</taxon>
        <taxon>Bacteroidales</taxon>
        <taxon>Bacteroidaceae</taxon>
        <taxon>Bacteroides</taxon>
    </lineage>
</organism>
<dbReference type="Proteomes" id="UP000095541">
    <property type="component" value="Unassembled WGS sequence"/>
</dbReference>
<keyword evidence="1" id="KW-0472">Membrane</keyword>
<keyword evidence="1" id="KW-1133">Transmembrane helix</keyword>
<evidence type="ECO:0000256" key="1">
    <source>
        <dbReference type="SAM" id="Phobius"/>
    </source>
</evidence>
<keyword evidence="1" id="KW-0812">Transmembrane</keyword>
<gene>
    <name evidence="2" type="ORF">ERS852557_04670</name>
</gene>
<feature type="transmembrane region" description="Helical" evidence="1">
    <location>
        <begin position="100"/>
        <end position="122"/>
    </location>
</feature>
<reference evidence="2 3" key="1">
    <citation type="submission" date="2015-09" db="EMBL/GenBank/DDBJ databases">
        <authorList>
            <consortium name="Pathogen Informatics"/>
        </authorList>
    </citation>
    <scope>NUCLEOTIDE SEQUENCE [LARGE SCALE GENOMIC DNA]</scope>
    <source>
        <strain evidence="2 3">2789STDY5834945</strain>
    </source>
</reference>
<dbReference type="AlphaFoldDB" id="A0A174WE99"/>
<proteinExistence type="predicted"/>
<evidence type="ECO:0000313" key="3">
    <source>
        <dbReference type="Proteomes" id="UP000095541"/>
    </source>
</evidence>
<sequence>MVKLPTVIPHKLFVAILSLSYNLIAFCLSKQEIATTPKETRSATNPNVTISLLAKNKVVITEIPRKNKSTGNSNRKYTKVSLVASFPKKYFRKYAINRDITGMIITLYCIIICISCPCSAKFKLVIESLNTLFIESFVLFILFSSS</sequence>
<name>A0A174WE99_BACT4</name>
<feature type="transmembrane region" description="Helical" evidence="1">
    <location>
        <begin position="12"/>
        <end position="29"/>
    </location>
</feature>
<protein>
    <submittedName>
        <fullName evidence="2">Uncharacterized protein</fullName>
    </submittedName>
</protein>
<accession>A0A174WE99</accession>
<evidence type="ECO:0000313" key="2">
    <source>
        <dbReference type="EMBL" id="CUQ45624.1"/>
    </source>
</evidence>
<dbReference type="EMBL" id="CZBI01000011">
    <property type="protein sequence ID" value="CUQ45624.1"/>
    <property type="molecule type" value="Genomic_DNA"/>
</dbReference>